<keyword evidence="2" id="KW-1185">Reference proteome</keyword>
<dbReference type="EMBL" id="CP146069">
    <property type="protein sequence ID" value="WWR47696.1"/>
    <property type="molecule type" value="Genomic_DNA"/>
</dbReference>
<organism evidence="1 2">
    <name type="scientific">Roseovarius phycicola</name>
    <dbReference type="NCBI Taxonomy" id="3080976"/>
    <lineage>
        <taxon>Bacteria</taxon>
        <taxon>Pseudomonadati</taxon>
        <taxon>Pseudomonadota</taxon>
        <taxon>Alphaproteobacteria</taxon>
        <taxon>Rhodobacterales</taxon>
        <taxon>Roseobacteraceae</taxon>
        <taxon>Roseovarius</taxon>
    </lineage>
</organism>
<gene>
    <name evidence="1" type="ORF">RZ517_05865</name>
</gene>
<name>A0ABZ2HI37_9RHOB</name>
<dbReference type="RefSeq" id="WP_338550529.1">
    <property type="nucleotide sequence ID" value="NZ_CP146069.1"/>
</dbReference>
<reference evidence="1 2" key="1">
    <citation type="submission" date="2023-10" db="EMBL/GenBank/DDBJ databases">
        <title>Roseovarius strain S88 nov., isolated from a marine algae.</title>
        <authorList>
            <person name="Lee M.W."/>
            <person name="Lee J.K."/>
            <person name="Kim J.M."/>
            <person name="Choi D.G."/>
            <person name="Baek J.H."/>
            <person name="Bayburt H."/>
            <person name="Jung J.J."/>
            <person name="Han D.M."/>
            <person name="Jeon C.O."/>
        </authorList>
    </citation>
    <scope>NUCLEOTIDE SEQUENCE [LARGE SCALE GENOMIC DNA]</scope>
    <source>
        <strain evidence="1 2">S88</strain>
    </source>
</reference>
<evidence type="ECO:0000313" key="1">
    <source>
        <dbReference type="EMBL" id="WWR47696.1"/>
    </source>
</evidence>
<proteinExistence type="predicted"/>
<evidence type="ECO:0000313" key="2">
    <source>
        <dbReference type="Proteomes" id="UP001364156"/>
    </source>
</evidence>
<sequence length="230" mass="25245">MAVSTTRDVTAAVLVGAFNPSIFHPSWLALHELISKDALSAAETLVSHPDISRFEANHMSFDIQKTRVLISCESDKDGLVQDMVRSIFGNLLTHSPVSRVGINRTIDVLCGTEERRDELGKHMAPQSSWGNWGKEIAAASGKRHGGMQRLTMRQIPRHDGREGHFQADLQPLINSNDAIRLDFNSELVAGNPDEIEGAGKAVQLIEDCWAADLEKAKSICDEVVSMVEGF</sequence>
<accession>A0ABZ2HI37</accession>
<dbReference type="Proteomes" id="UP001364156">
    <property type="component" value="Chromosome"/>
</dbReference>
<protein>
    <submittedName>
        <fullName evidence="1">Uncharacterized protein</fullName>
    </submittedName>
</protein>